<dbReference type="PANTHER" id="PTHR30466:SF1">
    <property type="entry name" value="FMN REDUCTASE (NADH) RUTF"/>
    <property type="match status" value="1"/>
</dbReference>
<name>A0ABD5NB30_9EURY</name>
<keyword evidence="5" id="KW-1185">Reference proteome</keyword>
<dbReference type="Proteomes" id="UP001595660">
    <property type="component" value="Unassembled WGS sequence"/>
</dbReference>
<dbReference type="InterPro" id="IPR012349">
    <property type="entry name" value="Split_barrel_FMN-bd"/>
</dbReference>
<comment type="caution">
    <text evidence="4">The sequence shown here is derived from an EMBL/GenBank/DDBJ whole genome shotgun (WGS) entry which is preliminary data.</text>
</comment>
<reference evidence="4 5" key="1">
    <citation type="journal article" date="2019" name="Int. J. Syst. Evol. Microbiol.">
        <title>The Global Catalogue of Microorganisms (GCM) 10K type strain sequencing project: providing services to taxonomists for standard genome sequencing and annotation.</title>
        <authorList>
            <consortium name="The Broad Institute Genomics Platform"/>
            <consortium name="The Broad Institute Genome Sequencing Center for Infectious Disease"/>
            <person name="Wu L."/>
            <person name="Ma J."/>
        </authorList>
    </citation>
    <scope>NUCLEOTIDE SEQUENCE [LARGE SCALE GENOMIC DNA]</scope>
    <source>
        <strain evidence="4 5">CGMCC 1.12562</strain>
    </source>
</reference>
<dbReference type="InterPro" id="IPR050268">
    <property type="entry name" value="NADH-dep_flavin_reductase"/>
</dbReference>
<sequence>MTDPDDFRRVMGQFATGVTVVTFPPADDPHGITVNAFASASLDPPLVLVCLDHDTRSHELLASGDADAFCVNVLAADQQPVGEHFAGMTDLDEPFAGTHAASTGAPVFESALAYVDCTVHSSLAVGDHTVYVGEAADADVLDDTADPLTFFRGEWGGRPR</sequence>
<dbReference type="EMBL" id="JBHRWN010000002">
    <property type="protein sequence ID" value="MFC3476468.1"/>
    <property type="molecule type" value="Genomic_DNA"/>
</dbReference>
<evidence type="ECO:0000313" key="5">
    <source>
        <dbReference type="Proteomes" id="UP001595660"/>
    </source>
</evidence>
<dbReference type="GO" id="GO:0016491">
    <property type="term" value="F:oxidoreductase activity"/>
    <property type="evidence" value="ECO:0007669"/>
    <property type="project" value="UniProtKB-KW"/>
</dbReference>
<dbReference type="InterPro" id="IPR002563">
    <property type="entry name" value="Flavin_Rdtase-like_dom"/>
</dbReference>
<protein>
    <submittedName>
        <fullName evidence="4">Flavin reductase family protein</fullName>
        <ecNumber evidence="4">1.-.-.-</ecNumber>
    </submittedName>
</protein>
<evidence type="ECO:0000313" key="4">
    <source>
        <dbReference type="EMBL" id="MFC3476468.1"/>
    </source>
</evidence>
<dbReference type="GeneID" id="69117624"/>
<comment type="cofactor">
    <cofactor evidence="1">
        <name>FMN</name>
        <dbReference type="ChEBI" id="CHEBI:58210"/>
    </cofactor>
</comment>
<dbReference type="SUPFAM" id="SSF50475">
    <property type="entry name" value="FMN-binding split barrel"/>
    <property type="match status" value="1"/>
</dbReference>
<organism evidence="4 5">
    <name type="scientific">Halobacterium litoreum</name>
    <dbReference type="NCBI Taxonomy" id="2039234"/>
    <lineage>
        <taxon>Archaea</taxon>
        <taxon>Methanobacteriati</taxon>
        <taxon>Methanobacteriota</taxon>
        <taxon>Stenosarchaea group</taxon>
        <taxon>Halobacteria</taxon>
        <taxon>Halobacteriales</taxon>
        <taxon>Halobacteriaceae</taxon>
        <taxon>Halobacterium</taxon>
    </lineage>
</organism>
<dbReference type="Pfam" id="PF01613">
    <property type="entry name" value="Flavin_Reduct"/>
    <property type="match status" value="1"/>
</dbReference>
<evidence type="ECO:0000259" key="3">
    <source>
        <dbReference type="SMART" id="SM00903"/>
    </source>
</evidence>
<gene>
    <name evidence="4" type="ORF">ACFOKC_01880</name>
</gene>
<feature type="domain" description="Flavin reductase like" evidence="3">
    <location>
        <begin position="11"/>
        <end position="157"/>
    </location>
</feature>
<dbReference type="Gene3D" id="2.30.110.10">
    <property type="entry name" value="Electron Transport, Fmn-binding Protein, Chain A"/>
    <property type="match status" value="1"/>
</dbReference>
<evidence type="ECO:0000256" key="1">
    <source>
        <dbReference type="ARBA" id="ARBA00001917"/>
    </source>
</evidence>
<dbReference type="PANTHER" id="PTHR30466">
    <property type="entry name" value="FLAVIN REDUCTASE"/>
    <property type="match status" value="1"/>
</dbReference>
<dbReference type="EC" id="1.-.-.-" evidence="4"/>
<dbReference type="SMART" id="SM00903">
    <property type="entry name" value="Flavin_Reduct"/>
    <property type="match status" value="1"/>
</dbReference>
<dbReference type="RefSeq" id="WP_232572383.1">
    <property type="nucleotide sequence ID" value="NZ_CP089466.1"/>
</dbReference>
<accession>A0ABD5NB30</accession>
<keyword evidence="2 4" id="KW-0560">Oxidoreductase</keyword>
<dbReference type="AlphaFoldDB" id="A0ABD5NB30"/>
<evidence type="ECO:0000256" key="2">
    <source>
        <dbReference type="ARBA" id="ARBA00023002"/>
    </source>
</evidence>
<proteinExistence type="predicted"/>